<feature type="signal peptide" evidence="1">
    <location>
        <begin position="1"/>
        <end position="24"/>
    </location>
</feature>
<dbReference type="Proteomes" id="UP001424741">
    <property type="component" value="Unassembled WGS sequence"/>
</dbReference>
<evidence type="ECO:0000256" key="1">
    <source>
        <dbReference type="SAM" id="SignalP"/>
    </source>
</evidence>
<keyword evidence="1" id="KW-0732">Signal</keyword>
<proteinExistence type="predicted"/>
<accession>A0ABP9V7D3</accession>
<dbReference type="PANTHER" id="PTHR33321:SF12">
    <property type="entry name" value="PLANT BASIC SECRETORY PROTEIN (BSP) FAMILY PROTEIN"/>
    <property type="match status" value="1"/>
</dbReference>
<sequence length="218" mass="24390">MNACSVITSLVLATSALLAMTSSAQSVKLDVSQVPEQKEWGQQAVKIMEEWHPRISQFLASPGFTPPGKCSLLIDKNYKGVAFTTGTKITVSSEWIAKHPEDLGVAVHELVHVVQQYPPGQPVWVTEGIADYIRWVQYEKKKLKELPVANEDKGYTKGYQVTAGFFLWLEKNGGEGIVRKLNAAMRKKQYSDQIFEDVTGTNLDDLWSQYLAVREKGK</sequence>
<dbReference type="PANTHER" id="PTHR33321">
    <property type="match status" value="1"/>
</dbReference>
<dbReference type="InterPro" id="IPR007541">
    <property type="entry name" value="Uncharacterised_BSP"/>
</dbReference>
<gene>
    <name evidence="2" type="ORF">Rhal01_03174</name>
</gene>
<organism evidence="2 3">
    <name type="scientific">Rubritalea halochordaticola</name>
    <dbReference type="NCBI Taxonomy" id="714537"/>
    <lineage>
        <taxon>Bacteria</taxon>
        <taxon>Pseudomonadati</taxon>
        <taxon>Verrucomicrobiota</taxon>
        <taxon>Verrucomicrobiia</taxon>
        <taxon>Verrucomicrobiales</taxon>
        <taxon>Rubritaleaceae</taxon>
        <taxon>Rubritalea</taxon>
    </lineage>
</organism>
<protein>
    <recommendedName>
        <fullName evidence="4">Secretory protein</fullName>
    </recommendedName>
</protein>
<feature type="chain" id="PRO_5046218562" description="Secretory protein" evidence="1">
    <location>
        <begin position="25"/>
        <end position="218"/>
    </location>
</feature>
<evidence type="ECO:0000313" key="2">
    <source>
        <dbReference type="EMBL" id="GAA5496986.1"/>
    </source>
</evidence>
<comment type="caution">
    <text evidence="2">The sequence shown here is derived from an EMBL/GenBank/DDBJ whole genome shotgun (WGS) entry which is preliminary data.</text>
</comment>
<reference evidence="2 3" key="1">
    <citation type="submission" date="2024-02" db="EMBL/GenBank/DDBJ databases">
        <title>Rubritalea halochordaticola NBRC 107102.</title>
        <authorList>
            <person name="Ichikawa N."/>
            <person name="Katano-Makiyama Y."/>
            <person name="Hidaka K."/>
        </authorList>
    </citation>
    <scope>NUCLEOTIDE SEQUENCE [LARGE SCALE GENOMIC DNA]</scope>
    <source>
        <strain evidence="2 3">NBRC 107102</strain>
    </source>
</reference>
<evidence type="ECO:0000313" key="3">
    <source>
        <dbReference type="Proteomes" id="UP001424741"/>
    </source>
</evidence>
<dbReference type="Pfam" id="PF04450">
    <property type="entry name" value="BSP"/>
    <property type="match status" value="1"/>
</dbReference>
<evidence type="ECO:0008006" key="4">
    <source>
        <dbReference type="Google" id="ProtNLM"/>
    </source>
</evidence>
<dbReference type="EMBL" id="BAABRL010000011">
    <property type="protein sequence ID" value="GAA5496986.1"/>
    <property type="molecule type" value="Genomic_DNA"/>
</dbReference>
<keyword evidence="3" id="KW-1185">Reference proteome</keyword>
<dbReference type="RefSeq" id="WP_346189564.1">
    <property type="nucleotide sequence ID" value="NZ_BAABRL010000011.1"/>
</dbReference>
<name>A0ABP9V7D3_9BACT</name>